<feature type="coiled-coil region" evidence="1">
    <location>
        <begin position="81"/>
        <end position="114"/>
    </location>
</feature>
<keyword evidence="4" id="KW-1185">Reference proteome</keyword>
<name>A0ABR0KL53_9EURO</name>
<evidence type="ECO:0008006" key="5">
    <source>
        <dbReference type="Google" id="ProtNLM"/>
    </source>
</evidence>
<feature type="compositionally biased region" description="Basic and acidic residues" evidence="2">
    <location>
        <begin position="1"/>
        <end position="14"/>
    </location>
</feature>
<evidence type="ECO:0000256" key="1">
    <source>
        <dbReference type="SAM" id="Coils"/>
    </source>
</evidence>
<feature type="region of interest" description="Disordered" evidence="2">
    <location>
        <begin position="1"/>
        <end position="27"/>
    </location>
</feature>
<keyword evidence="1" id="KW-0175">Coiled coil</keyword>
<evidence type="ECO:0000313" key="3">
    <source>
        <dbReference type="EMBL" id="KAK5099537.1"/>
    </source>
</evidence>
<organism evidence="3 4">
    <name type="scientific">Lithohypha guttulata</name>
    <dbReference type="NCBI Taxonomy" id="1690604"/>
    <lineage>
        <taxon>Eukaryota</taxon>
        <taxon>Fungi</taxon>
        <taxon>Dikarya</taxon>
        <taxon>Ascomycota</taxon>
        <taxon>Pezizomycotina</taxon>
        <taxon>Eurotiomycetes</taxon>
        <taxon>Chaetothyriomycetidae</taxon>
        <taxon>Chaetothyriales</taxon>
        <taxon>Trichomeriaceae</taxon>
        <taxon>Lithohypha</taxon>
    </lineage>
</organism>
<dbReference type="Proteomes" id="UP001345013">
    <property type="component" value="Unassembled WGS sequence"/>
</dbReference>
<evidence type="ECO:0000256" key="2">
    <source>
        <dbReference type="SAM" id="MobiDB-lite"/>
    </source>
</evidence>
<reference evidence="3 4" key="1">
    <citation type="submission" date="2023-08" db="EMBL/GenBank/DDBJ databases">
        <title>Black Yeasts Isolated from many extreme environments.</title>
        <authorList>
            <person name="Coleine C."/>
            <person name="Stajich J.E."/>
            <person name="Selbmann L."/>
        </authorList>
    </citation>
    <scope>NUCLEOTIDE SEQUENCE [LARGE SCALE GENOMIC DNA]</scope>
    <source>
        <strain evidence="3 4">CCFEE 5885</strain>
    </source>
</reference>
<accession>A0ABR0KL53</accession>
<evidence type="ECO:0000313" key="4">
    <source>
        <dbReference type="Proteomes" id="UP001345013"/>
    </source>
</evidence>
<dbReference type="EMBL" id="JAVRRG010000010">
    <property type="protein sequence ID" value="KAK5099537.1"/>
    <property type="molecule type" value="Genomic_DNA"/>
</dbReference>
<proteinExistence type="predicted"/>
<sequence>MSAPKRKADNELPRPNKQSVKESSTARRKQLSNFIDSFGNKMPKACSNCRRLGLECKVHVKSGEEWSRLVSERARLLGEVKKALEAQRAVERARQEAADRELAVREELRKVEAEAEDAIAVEEA</sequence>
<comment type="caution">
    <text evidence="3">The sequence shown here is derived from an EMBL/GenBank/DDBJ whole genome shotgun (WGS) entry which is preliminary data.</text>
</comment>
<protein>
    <recommendedName>
        <fullName evidence="5">Zn(2)-C6 fungal-type domain-containing protein</fullName>
    </recommendedName>
</protein>
<gene>
    <name evidence="3" type="ORF">LTR24_001435</name>
</gene>